<accession>A0ACC0KQ76</accession>
<proteinExistence type="predicted"/>
<sequence length="1856" mass="209200">MDAKTEAQLTELTSKRSSMKGQVTKFSNYLSTLDDDKPLSDLKANELTLKLNKIIDLATRFDELQMSIEVINNSSLDSELTEREVFEDKIHLLIATAQCTLDKVQASKAKSDQPSLQTCATNCNNDSMGFQLPQIKIAKFDGSYYKWMEFKDIYESLIHTNDRIKAVHKFHYLNSYLEGEASRVISNLEVSAANYPEAWELLCERYGNKRQLITNHLNSLLNFDVIRRESDKALRFLSDHMTKNLRALETLGLPTQHWDAILIHLLSTKLDPSSSVKWEEYRSELKDWPTLKDFKDFLKNRADILETLYRSKSINKPEVLNNKAPSKQDKSVKTFVISAKQNDNKGRPCVVCRGDHRVYDCPVFRQLSVDERWARVNGLQLCHVCLRADHESRRCKLSGCRVCKRRHNTYLHTHTTQHTNTANPTSSSASMGQVIHPASGALEQPAPSAPSTIPNSAEVPSTSTANSSLSSSEVLLSTALIDVINPCNNRIETVKALLDCGSQSSYMSDSLKQRLQLPSQPLIATTILGIGNTPLKCTPGRCSAQIHSKINDFNTKVDFLVLDQITDNLPKKYFDLTQLNIPANIQLADPTFNVPSHIDVLLGADIFWHIVGGEQKTLNNKCTRLISSKLGYLIAGPVVSASVSLNPVTTRSNLSISDLSAQISRFWETEELPFEADSSYGDAIASHPIETHFVENTYRQPDGRFVVRMPLIDSPDCLGSSYHMAKKRLLNLEKRFQKQPELKDNYNEFIDEYKQLGHLSESQLISNPNYLPHHPVIKEQSESTKLRVVFDASCPTSSGYSINNIQMVGPCIQDSLYNILLRFRHYKYVLSGDIEKQYRQILMNELDRYLQVILWREDEHLPIRSLTLNTVTYGFASASFLAARCLWQLGEECIEPLIKTIIQNYFYCDDLLTGADSESDLLYIQTGVAQALEAGCFNLRKYRSNATELLISNLISSQDNLTLSQSCQTLGLGWNPSQDLLNFSIDDDHSNKTVTKRSILSITFKIFDPLGLLSLCTVKPKMLMQKLWAAKVGWDDPAPPEFQRIWARFIKNLHHLKTLNIPRQVLCESPSVVELHCFSDSSQDAYCACVYVKSISCTGKSVVNLLCAKDRVAPMKPTTIPRLELSGALLAVKTYASVSKALRKPISRVVFWTDSAVVLAWLKSDISKLKVFIANRVAAITDLAPTASWRHVPSAQNPADLGTRGVDPQHVASAALWWHGPEFLLEPETNWPTLNTGSIPNTLPELKITSTVSSVELAPSIVDFDRFSKFKTLQRAFAYVQRFINNSRPSRPKLTGVLTSQELTNSFHSLIKLAQQQLFHEEIQILHKNKQLNTKSHISSLTPFIDSQGILRVGGRLDASHYSYDKKHPMLLLAKHTLTQLIMKHEHIRLLHAGPQLLLTSVRDTVWPVGGRCLARSTARNCVTCRRAAGRTLKNIMGNLPPQRLNPDFPFAATAVDFGGPFLITDRRGRGCKITKCYLCLFVCLRYKCVHLEAVSELSKDAFILALRRFIARRGKPTEMLCDNGRNFVAAAKEINEFVKLNVDSVTNFAADQNIRFKFTPAYAPNHNGYVEACIKMAKFHLKRIMGNTHLTFEELSSLFSQIEAILNSRPLCPLSSSPDDFSPLTPGHFLVGRALMSLPTPSLQDHNPRHLDRFKKLEQLRQHFWTRWSSEYVSELQQRVKWRTRQRDLQLGELVLIKDEALQPLHWRMGRVVKLHPGTDGVPRVADIATARGPIRRALNRICPLRDEEERPGVCSRRRISHRSPSVVTNPRACAAHARARLRYETQASLAVSLSLLCAIPLRTLVSDEDDASGGKYTRMEEDNIQDKERFASSNITTGTASAPRRIAPLSLCVF</sequence>
<evidence type="ECO:0000313" key="1">
    <source>
        <dbReference type="EMBL" id="KAI8438475.1"/>
    </source>
</evidence>
<evidence type="ECO:0000313" key="2">
    <source>
        <dbReference type="Proteomes" id="UP001064048"/>
    </source>
</evidence>
<keyword evidence="2" id="KW-1185">Reference proteome</keyword>
<gene>
    <name evidence="1" type="ORF">MSG28_010976</name>
</gene>
<reference evidence="1 2" key="1">
    <citation type="journal article" date="2022" name="Genome Biol. Evol.">
        <title>The Spruce Budworm Genome: Reconstructing the Evolutionary History of Antifreeze Proteins.</title>
        <authorList>
            <person name="Beliveau C."/>
            <person name="Gagne P."/>
            <person name="Picq S."/>
            <person name="Vernygora O."/>
            <person name="Keeling C.I."/>
            <person name="Pinkney K."/>
            <person name="Doucet D."/>
            <person name="Wen F."/>
            <person name="Johnston J.S."/>
            <person name="Maaroufi H."/>
            <person name="Boyle B."/>
            <person name="Laroche J."/>
            <person name="Dewar K."/>
            <person name="Juretic N."/>
            <person name="Blackburn G."/>
            <person name="Nisole A."/>
            <person name="Brunet B."/>
            <person name="Brandao M."/>
            <person name="Lumley L."/>
            <person name="Duan J."/>
            <person name="Quan G."/>
            <person name="Lucarotti C.J."/>
            <person name="Roe A.D."/>
            <person name="Sperling F.A.H."/>
            <person name="Levesque R.C."/>
            <person name="Cusson M."/>
        </authorList>
    </citation>
    <scope>NUCLEOTIDE SEQUENCE [LARGE SCALE GENOMIC DNA]</scope>
    <source>
        <strain evidence="1">Glfc:IPQL:Cfum</strain>
    </source>
</reference>
<comment type="caution">
    <text evidence="1">The sequence shown here is derived from an EMBL/GenBank/DDBJ whole genome shotgun (WGS) entry which is preliminary data.</text>
</comment>
<organism evidence="1 2">
    <name type="scientific">Choristoneura fumiferana</name>
    <name type="common">Spruce budworm moth</name>
    <name type="synonym">Archips fumiferana</name>
    <dbReference type="NCBI Taxonomy" id="7141"/>
    <lineage>
        <taxon>Eukaryota</taxon>
        <taxon>Metazoa</taxon>
        <taxon>Ecdysozoa</taxon>
        <taxon>Arthropoda</taxon>
        <taxon>Hexapoda</taxon>
        <taxon>Insecta</taxon>
        <taxon>Pterygota</taxon>
        <taxon>Neoptera</taxon>
        <taxon>Endopterygota</taxon>
        <taxon>Lepidoptera</taxon>
        <taxon>Glossata</taxon>
        <taxon>Ditrysia</taxon>
        <taxon>Tortricoidea</taxon>
        <taxon>Tortricidae</taxon>
        <taxon>Tortricinae</taxon>
        <taxon>Choristoneura</taxon>
    </lineage>
</organism>
<protein>
    <submittedName>
        <fullName evidence="1">Uncharacterized protein</fullName>
    </submittedName>
</protein>
<dbReference type="EMBL" id="CM046118">
    <property type="protein sequence ID" value="KAI8438475.1"/>
    <property type="molecule type" value="Genomic_DNA"/>
</dbReference>
<name>A0ACC0KQ76_CHOFU</name>
<dbReference type="Proteomes" id="UP001064048">
    <property type="component" value="Chromosome 18"/>
</dbReference>